<name>A0A6M3IGS7_9ZZZZ</name>
<sequence>MCLARGENWFEFGVHKAFRVGIVQQEIPEASLKDRLMKMITQFSDLEFLGRIPHLTRSSLKLDDPVGKHKLREWLDEAKADLVIIDPLYAFHSGRENDSGDMGKVCQELQKIAEIYECGVLLIHHHGKPGIVERVGGDQHRGASVLRDATDGNWTFNRFPPKKYVLEQNPSQYVELAFELRHAMSPEPMLLYLNPETLWFERALSAAEFNDDLVIETLINAKELSTSLLVEALKKLSGKTERTCYRWVQHALQGKKVSRDSNNVWRPL</sequence>
<dbReference type="InterPro" id="IPR027417">
    <property type="entry name" value="P-loop_NTPase"/>
</dbReference>
<organism evidence="1">
    <name type="scientific">viral metagenome</name>
    <dbReference type="NCBI Taxonomy" id="1070528"/>
    <lineage>
        <taxon>unclassified sequences</taxon>
        <taxon>metagenomes</taxon>
        <taxon>organismal metagenomes</taxon>
    </lineage>
</organism>
<reference evidence="1" key="1">
    <citation type="submission" date="2020-03" db="EMBL/GenBank/DDBJ databases">
        <title>The deep terrestrial virosphere.</title>
        <authorList>
            <person name="Holmfeldt K."/>
            <person name="Nilsson E."/>
            <person name="Simone D."/>
            <person name="Lopez-Fernandez M."/>
            <person name="Wu X."/>
            <person name="de Brujin I."/>
            <person name="Lundin D."/>
            <person name="Andersson A."/>
            <person name="Bertilsson S."/>
            <person name="Dopson M."/>
        </authorList>
    </citation>
    <scope>NUCLEOTIDE SEQUENCE</scope>
    <source>
        <strain evidence="1">MM415B01807</strain>
    </source>
</reference>
<dbReference type="AlphaFoldDB" id="A0A6M3IGS7"/>
<dbReference type="SUPFAM" id="SSF52540">
    <property type="entry name" value="P-loop containing nucleoside triphosphate hydrolases"/>
    <property type="match status" value="1"/>
</dbReference>
<dbReference type="Pfam" id="PF13481">
    <property type="entry name" value="AAA_25"/>
    <property type="match status" value="1"/>
</dbReference>
<proteinExistence type="predicted"/>
<dbReference type="Gene3D" id="3.40.50.300">
    <property type="entry name" value="P-loop containing nucleotide triphosphate hydrolases"/>
    <property type="match status" value="1"/>
</dbReference>
<accession>A0A6M3IGS7</accession>
<evidence type="ECO:0000313" key="1">
    <source>
        <dbReference type="EMBL" id="QJA56710.1"/>
    </source>
</evidence>
<protein>
    <submittedName>
        <fullName evidence="1">Putative ATPase domain containing protein</fullName>
    </submittedName>
</protein>
<gene>
    <name evidence="1" type="ORF">MM415B01807_0008</name>
</gene>
<dbReference type="EMBL" id="MT141235">
    <property type="protein sequence ID" value="QJA56710.1"/>
    <property type="molecule type" value="Genomic_DNA"/>
</dbReference>